<reference evidence="3" key="1">
    <citation type="journal article" date="2014" name="Int. J. Syst. Evol. Microbiol.">
        <title>Complete genome sequence of Corynebacterium casei LMG S-19264T (=DSM 44701T), isolated from a smear-ripened cheese.</title>
        <authorList>
            <consortium name="US DOE Joint Genome Institute (JGI-PGF)"/>
            <person name="Walter F."/>
            <person name="Albersmeier A."/>
            <person name="Kalinowski J."/>
            <person name="Ruckert C."/>
        </authorList>
    </citation>
    <scope>NUCLEOTIDE SEQUENCE</scope>
    <source>
        <strain evidence="3">CGMCC 1.15179</strain>
    </source>
</reference>
<evidence type="ECO:0000313" key="3">
    <source>
        <dbReference type="EMBL" id="GGE06364.1"/>
    </source>
</evidence>
<keyword evidence="1" id="KW-1133">Transmembrane helix</keyword>
<comment type="caution">
    <text evidence="3">The sequence shown here is derived from an EMBL/GenBank/DDBJ whole genome shotgun (WGS) entry which is preliminary data.</text>
</comment>
<feature type="transmembrane region" description="Helical" evidence="1">
    <location>
        <begin position="66"/>
        <end position="86"/>
    </location>
</feature>
<feature type="transmembrane region" description="Helical" evidence="1">
    <location>
        <begin position="20"/>
        <end position="46"/>
    </location>
</feature>
<dbReference type="InterPro" id="IPR052710">
    <property type="entry name" value="CAAX_protease"/>
</dbReference>
<dbReference type="Proteomes" id="UP000625210">
    <property type="component" value="Unassembled WGS sequence"/>
</dbReference>
<organism evidence="3 4">
    <name type="scientific">Marinithermofilum abyssi</name>
    <dbReference type="NCBI Taxonomy" id="1571185"/>
    <lineage>
        <taxon>Bacteria</taxon>
        <taxon>Bacillati</taxon>
        <taxon>Bacillota</taxon>
        <taxon>Bacilli</taxon>
        <taxon>Bacillales</taxon>
        <taxon>Thermoactinomycetaceae</taxon>
        <taxon>Marinithermofilum</taxon>
    </lineage>
</organism>
<keyword evidence="1" id="KW-0472">Membrane</keyword>
<evidence type="ECO:0000259" key="2">
    <source>
        <dbReference type="Pfam" id="PF02517"/>
    </source>
</evidence>
<dbReference type="RefSeq" id="WP_188646268.1">
    <property type="nucleotide sequence ID" value="NZ_BMHQ01000001.1"/>
</dbReference>
<feature type="transmembrane region" description="Helical" evidence="1">
    <location>
        <begin position="198"/>
        <end position="221"/>
    </location>
</feature>
<feature type="transmembrane region" description="Helical" evidence="1">
    <location>
        <begin position="136"/>
        <end position="155"/>
    </location>
</feature>
<accession>A0A8J2VG75</accession>
<sequence length="289" mass="32030">MEWTKTSDGLWRIQEGSEPGIGIAFLFLGWVVFTVIGAVMFTLFSIIRVGKGNRGFARDSVNMKDFAAYFAWVQWLTLLFYLLVWMQAPDALDGTSGSSLDLVLPYIPHLIMLGTGMMWFRGRLSTLGFYSVAWKRWLWAVGVVILLYVGVFYLLDAVVTEPVAKGLSLELNSWREDSISQGVSQAREQGWISVTGQVLMLGLIGPVAEELVFRGVLFSLLSRRLGKIAAVIITALLFALFHVDVAFLASLFVLGLLLGGLRAAFGSIWIPILFHVVNNTVSVVMDLWG</sequence>
<proteinExistence type="predicted"/>
<evidence type="ECO:0000256" key="1">
    <source>
        <dbReference type="SAM" id="Phobius"/>
    </source>
</evidence>
<dbReference type="PANTHER" id="PTHR36435">
    <property type="entry name" value="SLR1288 PROTEIN"/>
    <property type="match status" value="1"/>
</dbReference>
<feature type="transmembrane region" description="Helical" evidence="1">
    <location>
        <begin position="106"/>
        <end position="124"/>
    </location>
</feature>
<keyword evidence="1" id="KW-0812">Transmembrane</keyword>
<dbReference type="InterPro" id="IPR003675">
    <property type="entry name" value="Rce1/LyrA-like_dom"/>
</dbReference>
<dbReference type="EMBL" id="BMHQ01000001">
    <property type="protein sequence ID" value="GGE06364.1"/>
    <property type="molecule type" value="Genomic_DNA"/>
</dbReference>
<name>A0A8J2VG75_9BACL</name>
<reference evidence="3" key="2">
    <citation type="submission" date="2020-09" db="EMBL/GenBank/DDBJ databases">
        <authorList>
            <person name="Sun Q."/>
            <person name="Zhou Y."/>
        </authorList>
    </citation>
    <scope>NUCLEOTIDE SEQUENCE</scope>
    <source>
        <strain evidence="3">CGMCC 1.15179</strain>
    </source>
</reference>
<feature type="transmembrane region" description="Helical" evidence="1">
    <location>
        <begin position="228"/>
        <end position="256"/>
    </location>
</feature>
<feature type="domain" description="CAAX prenyl protease 2/Lysostaphin resistance protein A-like" evidence="2">
    <location>
        <begin position="195"/>
        <end position="281"/>
    </location>
</feature>
<keyword evidence="4" id="KW-1185">Reference proteome</keyword>
<protein>
    <recommendedName>
        <fullName evidence="2">CAAX prenyl protease 2/Lysostaphin resistance protein A-like domain-containing protein</fullName>
    </recommendedName>
</protein>
<dbReference type="AlphaFoldDB" id="A0A8J2VG75"/>
<dbReference type="Pfam" id="PF02517">
    <property type="entry name" value="Rce1-like"/>
    <property type="match status" value="1"/>
</dbReference>
<evidence type="ECO:0000313" key="4">
    <source>
        <dbReference type="Proteomes" id="UP000625210"/>
    </source>
</evidence>
<dbReference type="GO" id="GO:0080120">
    <property type="term" value="P:CAAX-box protein maturation"/>
    <property type="evidence" value="ECO:0007669"/>
    <property type="project" value="UniProtKB-ARBA"/>
</dbReference>
<dbReference type="PANTHER" id="PTHR36435:SF1">
    <property type="entry name" value="CAAX AMINO TERMINAL PROTEASE FAMILY PROTEIN"/>
    <property type="match status" value="1"/>
</dbReference>
<dbReference type="GO" id="GO:0004175">
    <property type="term" value="F:endopeptidase activity"/>
    <property type="evidence" value="ECO:0007669"/>
    <property type="project" value="UniProtKB-ARBA"/>
</dbReference>
<gene>
    <name evidence="3" type="ORF">GCM10011571_04380</name>
</gene>